<dbReference type="RefSeq" id="WP_038074605.1">
    <property type="nucleotide sequence ID" value="NZ_AUND01000008.1"/>
</dbReference>
<feature type="transmembrane region" description="Helical" evidence="1">
    <location>
        <begin position="193"/>
        <end position="217"/>
    </location>
</feature>
<keyword evidence="1" id="KW-0812">Transmembrane</keyword>
<comment type="caution">
    <text evidence="3">The sequence shown here is derived from an EMBL/GenBank/DDBJ whole genome shotgun (WGS) entry which is preliminary data.</text>
</comment>
<accession>A0A074JFW5</accession>
<dbReference type="STRING" id="1353537.TP2_17270"/>
<gene>
    <name evidence="3" type="ORF">TP2_17270</name>
</gene>
<reference evidence="3 4" key="1">
    <citation type="submission" date="2013-07" db="EMBL/GenBank/DDBJ databases">
        <title>Thioclava pacifica DSM 10166 Genome Sequencing.</title>
        <authorList>
            <person name="Lai Q."/>
            <person name="Shao Z."/>
        </authorList>
    </citation>
    <scope>NUCLEOTIDE SEQUENCE [LARGE SCALE GENOMIC DNA]</scope>
    <source>
        <strain evidence="3 4">DSM 10166</strain>
    </source>
</reference>
<evidence type="ECO:0000313" key="4">
    <source>
        <dbReference type="Proteomes" id="UP000027432"/>
    </source>
</evidence>
<dbReference type="EMBL" id="AUND01000008">
    <property type="protein sequence ID" value="KEO54765.1"/>
    <property type="molecule type" value="Genomic_DNA"/>
</dbReference>
<sequence>MIPLWFTLLSWLALTIGVLSFLYLLREMRRQLPHMAIMAWVWPICGLFAGPLVIWFHRRWSGHGGAPFPVSVAKGTLHCGAGCTLGDIAAESLALMIPAVLIPFGWPGFWGERIFALWGIDYVFALAIGIVFQYFSIAPMRGLGLGEGLREAAKADIASLTSWQIGMYGMMAIFHFALFKGLWGADVTAADPAFWFAMQIAMMAGFVTAYPVNWLLIRKGVKEEM</sequence>
<feature type="transmembrane region" description="Helical" evidence="1">
    <location>
        <begin position="157"/>
        <end position="178"/>
    </location>
</feature>
<feature type="transmembrane region" description="Helical" evidence="1">
    <location>
        <begin position="37"/>
        <end position="57"/>
    </location>
</feature>
<dbReference type="Proteomes" id="UP000027432">
    <property type="component" value="Unassembled WGS sequence"/>
</dbReference>
<evidence type="ECO:0000256" key="1">
    <source>
        <dbReference type="SAM" id="Phobius"/>
    </source>
</evidence>
<evidence type="ECO:0000259" key="2">
    <source>
        <dbReference type="Pfam" id="PF14342"/>
    </source>
</evidence>
<name>A0A074JFW5_9RHOB</name>
<feature type="transmembrane region" description="Helical" evidence="1">
    <location>
        <begin position="6"/>
        <end position="25"/>
    </location>
</feature>
<proteinExistence type="predicted"/>
<evidence type="ECO:0000313" key="3">
    <source>
        <dbReference type="EMBL" id="KEO54765.1"/>
    </source>
</evidence>
<dbReference type="AlphaFoldDB" id="A0A074JFW5"/>
<organism evidence="3 4">
    <name type="scientific">Thioclava pacifica DSM 10166</name>
    <dbReference type="NCBI Taxonomy" id="1353537"/>
    <lineage>
        <taxon>Bacteria</taxon>
        <taxon>Pseudomonadati</taxon>
        <taxon>Pseudomonadota</taxon>
        <taxon>Alphaproteobacteria</taxon>
        <taxon>Rhodobacterales</taxon>
        <taxon>Paracoccaceae</taxon>
        <taxon>Thioclava</taxon>
    </lineage>
</organism>
<keyword evidence="4" id="KW-1185">Reference proteome</keyword>
<protein>
    <recommendedName>
        <fullName evidence="2">DUF4396 domain-containing protein</fullName>
    </recommendedName>
</protein>
<dbReference type="InterPro" id="IPR025509">
    <property type="entry name" value="DUF4396"/>
</dbReference>
<keyword evidence="1" id="KW-0472">Membrane</keyword>
<keyword evidence="1" id="KW-1133">Transmembrane helix</keyword>
<feature type="domain" description="DUF4396" evidence="2">
    <location>
        <begin position="72"/>
        <end position="222"/>
    </location>
</feature>
<dbReference type="eggNOG" id="ENOG502Z9RG">
    <property type="taxonomic scope" value="Bacteria"/>
</dbReference>
<feature type="transmembrane region" description="Helical" evidence="1">
    <location>
        <begin position="115"/>
        <end position="136"/>
    </location>
</feature>
<dbReference type="Pfam" id="PF14342">
    <property type="entry name" value="DUF4396"/>
    <property type="match status" value="1"/>
</dbReference>
<dbReference type="OrthoDB" id="1495425at2"/>